<evidence type="ECO:0000256" key="1">
    <source>
        <dbReference type="ARBA" id="ARBA00006226"/>
    </source>
</evidence>
<evidence type="ECO:0000256" key="2">
    <source>
        <dbReference type="ARBA" id="ARBA00022649"/>
    </source>
</evidence>
<name>A0A432XVU1_9GAMM</name>
<dbReference type="PANTHER" id="PTHR33755:SF3">
    <property type="entry name" value="TOXIN"/>
    <property type="match status" value="1"/>
</dbReference>
<dbReference type="InterPro" id="IPR051803">
    <property type="entry name" value="TA_system_RelE-like_toxin"/>
</dbReference>
<dbReference type="Gene3D" id="3.30.2310.20">
    <property type="entry name" value="RelE-like"/>
    <property type="match status" value="1"/>
</dbReference>
<dbReference type="InterPro" id="IPR007712">
    <property type="entry name" value="RelE/ParE_toxin"/>
</dbReference>
<keyword evidence="2" id="KW-1277">Toxin-antitoxin system</keyword>
<reference evidence="5" key="1">
    <citation type="journal article" date="2018" name="Front. Microbiol.">
        <title>Genome-Based Analysis Reveals the Taxonomy and Diversity of the Family Idiomarinaceae.</title>
        <authorList>
            <person name="Liu Y."/>
            <person name="Lai Q."/>
            <person name="Shao Z."/>
        </authorList>
    </citation>
    <scope>NUCLEOTIDE SEQUENCE [LARGE SCALE GENOMIC DNA]</scope>
    <source>
        <strain evidence="5">BH195</strain>
    </source>
</reference>
<dbReference type="AlphaFoldDB" id="A0A432XVU1"/>
<evidence type="ECO:0000313" key="5">
    <source>
        <dbReference type="Proteomes" id="UP000287198"/>
    </source>
</evidence>
<organism evidence="4 5">
    <name type="scientific">Pseudidiomarina halophila</name>
    <dbReference type="NCBI Taxonomy" id="1449799"/>
    <lineage>
        <taxon>Bacteria</taxon>
        <taxon>Pseudomonadati</taxon>
        <taxon>Pseudomonadota</taxon>
        <taxon>Gammaproteobacteria</taxon>
        <taxon>Alteromonadales</taxon>
        <taxon>Idiomarinaceae</taxon>
        <taxon>Pseudidiomarina</taxon>
    </lineage>
</organism>
<dbReference type="EMBL" id="PIPW01000002">
    <property type="protein sequence ID" value="RUO52858.1"/>
    <property type="molecule type" value="Genomic_DNA"/>
</dbReference>
<gene>
    <name evidence="4" type="ORF">CWI69_07420</name>
</gene>
<dbReference type="Proteomes" id="UP000287198">
    <property type="component" value="Unassembled WGS sequence"/>
</dbReference>
<sequence>MYKLSNLAAQDFAAIYAYTLKHFGSKQADRYLHDLDSVLRLLGEAPLIGRECAELGEQIRRHDHQKHAIFYRQRTSDIFVVRLLHQQMGPLKHFWGN</sequence>
<comment type="caution">
    <text evidence="4">The sequence shown here is derived from an EMBL/GenBank/DDBJ whole genome shotgun (WGS) entry which is preliminary data.</text>
</comment>
<dbReference type="InterPro" id="IPR035093">
    <property type="entry name" value="RelE/ParE_toxin_dom_sf"/>
</dbReference>
<evidence type="ECO:0000256" key="3">
    <source>
        <dbReference type="PIRNR" id="PIRNR029218"/>
    </source>
</evidence>
<dbReference type="PIRSF" id="PIRSF029218">
    <property type="entry name" value="ParE"/>
    <property type="match status" value="1"/>
</dbReference>
<dbReference type="RefSeq" id="WP_126763373.1">
    <property type="nucleotide sequence ID" value="NZ_JBHLTZ010000012.1"/>
</dbReference>
<protein>
    <recommendedName>
        <fullName evidence="3">Toxin</fullName>
    </recommendedName>
</protein>
<accession>A0A432XVU1</accession>
<comment type="similarity">
    <text evidence="1 3">Belongs to the RelE toxin family.</text>
</comment>
<dbReference type="Pfam" id="PF05016">
    <property type="entry name" value="ParE_toxin"/>
    <property type="match status" value="1"/>
</dbReference>
<evidence type="ECO:0000313" key="4">
    <source>
        <dbReference type="EMBL" id="RUO52858.1"/>
    </source>
</evidence>
<keyword evidence="5" id="KW-1185">Reference proteome</keyword>
<dbReference type="InterPro" id="IPR028344">
    <property type="entry name" value="ParE1/4"/>
</dbReference>
<dbReference type="PANTHER" id="PTHR33755">
    <property type="entry name" value="TOXIN PARE1-RELATED"/>
    <property type="match status" value="1"/>
</dbReference>
<dbReference type="OrthoDB" id="516834at2"/>
<proteinExistence type="inferred from homology"/>